<comment type="caution">
    <text evidence="1">The sequence shown here is derived from an EMBL/GenBank/DDBJ whole genome shotgun (WGS) entry which is preliminary data.</text>
</comment>
<protein>
    <submittedName>
        <fullName evidence="1">Uncharacterized protein</fullName>
    </submittedName>
</protein>
<accession>A0ACC0UTF8</accession>
<proteinExistence type="predicted"/>
<keyword evidence="2" id="KW-1185">Reference proteome</keyword>
<reference evidence="1" key="1">
    <citation type="submission" date="2022-10" db="EMBL/GenBank/DDBJ databases">
        <title>Complete Genome of Trichothecium roseum strain YXFP-22015, a Plant Pathogen Isolated from Citrus.</title>
        <authorList>
            <person name="Wang Y."/>
            <person name="Zhu L."/>
        </authorList>
    </citation>
    <scope>NUCLEOTIDE SEQUENCE</scope>
    <source>
        <strain evidence="1">YXFP-22015</strain>
    </source>
</reference>
<name>A0ACC0UTF8_9HYPO</name>
<sequence length="914" mass="100909">MTKRDRFGVMDRFAQHQPDEGYSEEPLNPPPVSGELLSALSTLKDPRDLPAWIAANASLLPIHLKTHLTMTLLNALPTSIISEIVEQLHPRLYIDFFRHLPPEICVKILNYLDPVSLVNVIKTCRRWCNLALDLRLWERLYYMEGWKAFPAEIKAWEDKINEGLNETISHLNSLILPEDRPTKIRALLNDEDEDVVMSEPGRSMSTGDTGSQSIFGGPIGQTPDTATSGSSASIRSVRSSAAKTRRRAAHGPPTLQPADPGALRQSTLWAWDSKARRYVINWKYLYTMRMRLETNWELGKSTPFQLPHPSYPEEGHSECVYALQYDINWLVSGSRDRTLRIWNLHTQRLARPPLVGHRGSILCLQFDADPAEDLLVSGSSDSDVIVWKFSTGEMIQRLSRAHSESVLNVKFDKRILVTSSKDKTIRIFNRRALQYGDVGYGNEGALQAVPRVIKDYEPDLARELPAKPPFSIIGKLDGHNAAVNSIQVRGETVVSVSGDRHVKIWNWPKQACVKTIPAHKKGIACVEYDERRIVSGSSDFEVCIFDAPTGLKVATLRGHSDLVRTVQAGFADLPYSQHEDEAEAKRVDAEFFKAVEAGIIEPEGERGHRRNRTGNAGSSRPADVQSFGAKLPPGGGGGRRWARIISGSYDHSILLWRRDKEGVWKPAHHLRQEEAAAEVQRRDRDGMYPSPGLTPAGTPQPSLNPAHYFVQQGPLPLPNVHDSNPATSSAVYMALIDELIPAGPAALEQALVTYPGLLAHGHYLYTAIRRQVAPHMRDAFEQALMAAGLSNGQSNTGATAGTSSLARSSSLMTDPNAGLGIDLANVGGPAQTPAGRGQPSGSRPTPSRHADLPPHPHIASAAPPLEHLPARIFKLQYDARKIVCVSQAPVIVGWDFCNEDVELVEASRFFAKID</sequence>
<gene>
    <name evidence="1" type="ORF">N3K66_008694</name>
</gene>
<dbReference type="Proteomes" id="UP001163324">
    <property type="component" value="Chromosome 9"/>
</dbReference>
<evidence type="ECO:0000313" key="1">
    <source>
        <dbReference type="EMBL" id="KAI9896522.1"/>
    </source>
</evidence>
<dbReference type="EMBL" id="CM047948">
    <property type="protein sequence ID" value="KAI9896522.1"/>
    <property type="molecule type" value="Genomic_DNA"/>
</dbReference>
<evidence type="ECO:0000313" key="2">
    <source>
        <dbReference type="Proteomes" id="UP001163324"/>
    </source>
</evidence>
<organism evidence="1 2">
    <name type="scientific">Trichothecium roseum</name>
    <dbReference type="NCBI Taxonomy" id="47278"/>
    <lineage>
        <taxon>Eukaryota</taxon>
        <taxon>Fungi</taxon>
        <taxon>Dikarya</taxon>
        <taxon>Ascomycota</taxon>
        <taxon>Pezizomycotina</taxon>
        <taxon>Sordariomycetes</taxon>
        <taxon>Hypocreomycetidae</taxon>
        <taxon>Hypocreales</taxon>
        <taxon>Hypocreales incertae sedis</taxon>
        <taxon>Trichothecium</taxon>
    </lineage>
</organism>